<evidence type="ECO:0000313" key="5">
    <source>
        <dbReference type="EMBL" id="GGM94917.1"/>
    </source>
</evidence>
<keyword evidence="1" id="KW-0285">Flavoprotein</keyword>
<keyword evidence="2" id="KW-0288">FMN</keyword>
<accession>A0ABQ2HXX0</accession>
<evidence type="ECO:0000256" key="2">
    <source>
        <dbReference type="ARBA" id="ARBA00022643"/>
    </source>
</evidence>
<evidence type="ECO:0000256" key="3">
    <source>
        <dbReference type="ARBA" id="ARBA00023002"/>
    </source>
</evidence>
<dbReference type="PANTHER" id="PTHR43408">
    <property type="entry name" value="FMN REDUCTASE (NADPH)"/>
    <property type="match status" value="1"/>
</dbReference>
<proteinExistence type="predicted"/>
<organism evidence="5 6">
    <name type="scientific">Lentzea pudingi</name>
    <dbReference type="NCBI Taxonomy" id="1789439"/>
    <lineage>
        <taxon>Bacteria</taxon>
        <taxon>Bacillati</taxon>
        <taxon>Actinomycetota</taxon>
        <taxon>Actinomycetes</taxon>
        <taxon>Pseudonocardiales</taxon>
        <taxon>Pseudonocardiaceae</taxon>
        <taxon>Lentzea</taxon>
    </lineage>
</organism>
<dbReference type="Proteomes" id="UP000597656">
    <property type="component" value="Unassembled WGS sequence"/>
</dbReference>
<evidence type="ECO:0000256" key="1">
    <source>
        <dbReference type="ARBA" id="ARBA00022630"/>
    </source>
</evidence>
<reference evidence="6" key="1">
    <citation type="journal article" date="2019" name="Int. J. Syst. Evol. Microbiol.">
        <title>The Global Catalogue of Microorganisms (GCM) 10K type strain sequencing project: providing services to taxonomists for standard genome sequencing and annotation.</title>
        <authorList>
            <consortium name="The Broad Institute Genomics Platform"/>
            <consortium name="The Broad Institute Genome Sequencing Center for Infectious Disease"/>
            <person name="Wu L."/>
            <person name="Ma J."/>
        </authorList>
    </citation>
    <scope>NUCLEOTIDE SEQUENCE [LARGE SCALE GENOMIC DNA]</scope>
    <source>
        <strain evidence="6">CGMCC 4.7319</strain>
    </source>
</reference>
<gene>
    <name evidence="5" type="ORF">GCM10011609_35520</name>
</gene>
<dbReference type="Pfam" id="PF03358">
    <property type="entry name" value="FMN_red"/>
    <property type="match status" value="1"/>
</dbReference>
<dbReference type="SUPFAM" id="SSF52218">
    <property type="entry name" value="Flavoproteins"/>
    <property type="match status" value="1"/>
</dbReference>
<dbReference type="InterPro" id="IPR005025">
    <property type="entry name" value="FMN_Rdtase-like_dom"/>
</dbReference>
<keyword evidence="6" id="KW-1185">Reference proteome</keyword>
<feature type="domain" description="NADPH-dependent FMN reductase-like" evidence="4">
    <location>
        <begin position="23"/>
        <end position="112"/>
    </location>
</feature>
<sequence>MLDAVLTGAEAVGARTSLISLAEADVTEAVAKLGEADAFVIGSPVHRGSYATPLKALIDRTPRGRWGETEQPLTARAVGMVLTGAQWSHYLALDGLRSVLAGFFAAHVLSPGLYVPGEGFGPDKNLVDSFATEAASQGAALVALAEAVAGSQALRAVEPQV</sequence>
<keyword evidence="3" id="KW-0560">Oxidoreductase</keyword>
<comment type="caution">
    <text evidence="5">The sequence shown here is derived from an EMBL/GenBank/DDBJ whole genome shotgun (WGS) entry which is preliminary data.</text>
</comment>
<protein>
    <recommendedName>
        <fullName evidence="4">NADPH-dependent FMN reductase-like domain-containing protein</fullName>
    </recommendedName>
</protein>
<name>A0ABQ2HXX0_9PSEU</name>
<evidence type="ECO:0000259" key="4">
    <source>
        <dbReference type="Pfam" id="PF03358"/>
    </source>
</evidence>
<dbReference type="PANTHER" id="PTHR43408:SF2">
    <property type="entry name" value="FMN REDUCTASE (NADPH)"/>
    <property type="match status" value="1"/>
</dbReference>
<dbReference type="Gene3D" id="3.40.50.360">
    <property type="match status" value="1"/>
</dbReference>
<evidence type="ECO:0000313" key="6">
    <source>
        <dbReference type="Proteomes" id="UP000597656"/>
    </source>
</evidence>
<dbReference type="InterPro" id="IPR051814">
    <property type="entry name" value="NAD(P)H-dep_FMN_reductase"/>
</dbReference>
<dbReference type="EMBL" id="BMNC01000004">
    <property type="protein sequence ID" value="GGM94917.1"/>
    <property type="molecule type" value="Genomic_DNA"/>
</dbReference>
<dbReference type="InterPro" id="IPR029039">
    <property type="entry name" value="Flavoprotein-like_sf"/>
</dbReference>